<dbReference type="STRING" id="1891926.Fuma_04009"/>
<dbReference type="KEGG" id="fmr:Fuma_04009"/>
<dbReference type="Gene3D" id="3.40.720.10">
    <property type="entry name" value="Alkaline Phosphatase, subunit A"/>
    <property type="match status" value="1"/>
</dbReference>
<reference evidence="1 2" key="1">
    <citation type="journal article" date="2016" name="Front. Microbiol.">
        <title>Fuerstia marisgermanicae gen. nov., sp. nov., an Unusual Member of the Phylum Planctomycetes from the German Wadden Sea.</title>
        <authorList>
            <person name="Kohn T."/>
            <person name="Heuer A."/>
            <person name="Jogler M."/>
            <person name="Vollmers J."/>
            <person name="Boedeker C."/>
            <person name="Bunk B."/>
            <person name="Rast P."/>
            <person name="Borchert D."/>
            <person name="Glockner I."/>
            <person name="Freese H.M."/>
            <person name="Klenk H.P."/>
            <person name="Overmann J."/>
            <person name="Kaster A.K."/>
            <person name="Rohde M."/>
            <person name="Wiegand S."/>
            <person name="Jogler C."/>
        </authorList>
    </citation>
    <scope>NUCLEOTIDE SEQUENCE [LARGE SCALE GENOMIC DNA]</scope>
    <source>
        <strain evidence="1 2">NH11</strain>
    </source>
</reference>
<dbReference type="SUPFAM" id="SSF53649">
    <property type="entry name" value="Alkaline phosphatase-like"/>
    <property type="match status" value="1"/>
</dbReference>
<dbReference type="Proteomes" id="UP000187735">
    <property type="component" value="Chromosome"/>
</dbReference>
<accession>A0A1P8WJY9</accession>
<keyword evidence="2" id="KW-1185">Reference proteome</keyword>
<name>A0A1P8WJY9_9PLAN</name>
<gene>
    <name evidence="1" type="ORF">Fuma_04009</name>
</gene>
<protein>
    <recommendedName>
        <fullName evidence="3">DUF1501 domain-containing protein</fullName>
    </recommendedName>
</protein>
<dbReference type="InterPro" id="IPR017850">
    <property type="entry name" value="Alkaline_phosphatase_core_sf"/>
</dbReference>
<dbReference type="PANTHER" id="PTHR43737">
    <property type="entry name" value="BLL7424 PROTEIN"/>
    <property type="match status" value="1"/>
</dbReference>
<dbReference type="OrthoDB" id="127333at2"/>
<proteinExistence type="predicted"/>
<evidence type="ECO:0008006" key="3">
    <source>
        <dbReference type="Google" id="ProtNLM"/>
    </source>
</evidence>
<evidence type="ECO:0000313" key="1">
    <source>
        <dbReference type="EMBL" id="APZ94377.1"/>
    </source>
</evidence>
<sequence>MLNSILQQPDHVDGRSPLIRRRAALAAGALSGLWPGGGLKRLLSDDDVAPSADAGASAAGGVKRVIFLFMNGGPSQIDTFDPKPELRKFDGKSYSGNQKVATGTRTAGTLWASEFQFSQHGESGLEVSELYPQVARFADDLCVIRSMQSRSALHAPAILEMNTGRPQTGAASLGAWIDFGLGAQPRQLPTCVVLPDHRGGPIGGHTNWNCGPLPVSAATLVRPSKRPVINLQRERRIAPGDEQQMRGLLKALNQHHSDVSGYESIAAARERAYELAWRMEVAAPEAMDLTQETEATQRDYGLQQTHTRPFGTQCLLAKRMVERGVRFVQVYSGGGEQKNTWDSHTGHVARHRKFCAETDQPIAALLNDLKQTGLWDDTLVIWGGEFGRTPTREASSNGRDHNPHGFSVWLAGGCVKGGQAIGATDSIGLEAIDTPCSVADLHATVLHLLGLDHNELRFYRSGMEVGLTGPEPCRVIDEVLA</sequence>
<dbReference type="EMBL" id="CP017641">
    <property type="protein sequence ID" value="APZ94377.1"/>
    <property type="molecule type" value="Genomic_DNA"/>
</dbReference>
<dbReference type="AlphaFoldDB" id="A0A1P8WJY9"/>
<dbReference type="Pfam" id="PF07394">
    <property type="entry name" value="DUF1501"/>
    <property type="match status" value="1"/>
</dbReference>
<evidence type="ECO:0000313" key="2">
    <source>
        <dbReference type="Proteomes" id="UP000187735"/>
    </source>
</evidence>
<organism evidence="1 2">
    <name type="scientific">Fuerstiella marisgermanici</name>
    <dbReference type="NCBI Taxonomy" id="1891926"/>
    <lineage>
        <taxon>Bacteria</taxon>
        <taxon>Pseudomonadati</taxon>
        <taxon>Planctomycetota</taxon>
        <taxon>Planctomycetia</taxon>
        <taxon>Planctomycetales</taxon>
        <taxon>Planctomycetaceae</taxon>
        <taxon>Fuerstiella</taxon>
    </lineage>
</organism>
<dbReference type="InterPro" id="IPR010869">
    <property type="entry name" value="DUF1501"/>
</dbReference>
<dbReference type="PANTHER" id="PTHR43737:SF1">
    <property type="entry name" value="DUF1501 DOMAIN-CONTAINING PROTEIN"/>
    <property type="match status" value="1"/>
</dbReference>
<dbReference type="RefSeq" id="WP_083732182.1">
    <property type="nucleotide sequence ID" value="NZ_CP017641.1"/>
</dbReference>